<dbReference type="GO" id="GO:0006753">
    <property type="term" value="P:nucleoside phosphate metabolic process"/>
    <property type="evidence" value="ECO:0007669"/>
    <property type="project" value="TreeGrafter"/>
</dbReference>
<proteinExistence type="predicted"/>
<dbReference type="InterPro" id="IPR015797">
    <property type="entry name" value="NUDIX_hydrolase-like_dom_sf"/>
</dbReference>
<dbReference type="AlphaFoldDB" id="A7I3Q7"/>
<dbReference type="PROSITE" id="PS51462">
    <property type="entry name" value="NUDIX"/>
    <property type="match status" value="1"/>
</dbReference>
<dbReference type="InterPro" id="IPR000086">
    <property type="entry name" value="NUDIX_hydrolase_dom"/>
</dbReference>
<dbReference type="Proteomes" id="UP000002407">
    <property type="component" value="Chromosome"/>
</dbReference>
<keyword evidence="3" id="KW-0479">Metal-binding</keyword>
<evidence type="ECO:0000256" key="4">
    <source>
        <dbReference type="PIRSR" id="PIRSR604385-3"/>
    </source>
</evidence>
<keyword evidence="3" id="KW-0460">Magnesium</keyword>
<evidence type="ECO:0000256" key="2">
    <source>
        <dbReference type="ARBA" id="ARBA00022801"/>
    </source>
</evidence>
<dbReference type="SUPFAM" id="SSF55811">
    <property type="entry name" value="Nudix"/>
    <property type="match status" value="1"/>
</dbReference>
<feature type="binding site" evidence="3">
    <location>
        <position position="87"/>
    </location>
    <ligand>
        <name>Mg(2+)</name>
        <dbReference type="ChEBI" id="CHEBI:18420"/>
        <label>1</label>
    </ligand>
</feature>
<dbReference type="EMBL" id="CP000776">
    <property type="protein sequence ID" value="ABS52320.1"/>
    <property type="molecule type" value="Genomic_DNA"/>
</dbReference>
<name>A7I3Q7_CAMHC</name>
<dbReference type="NCBIfam" id="TIGR00052">
    <property type="entry name" value="nudix-type nucleoside diphosphatase, YffH/AdpP family"/>
    <property type="match status" value="1"/>
</dbReference>
<feature type="short sequence motif" description="Nudix box" evidence="4">
    <location>
        <begin position="88"/>
        <end position="110"/>
    </location>
</feature>
<evidence type="ECO:0000259" key="5">
    <source>
        <dbReference type="PROSITE" id="PS51462"/>
    </source>
</evidence>
<dbReference type="GO" id="GO:0046872">
    <property type="term" value="F:metal ion binding"/>
    <property type="evidence" value="ECO:0007669"/>
    <property type="project" value="UniProtKB-KW"/>
</dbReference>
<feature type="binding site" evidence="3">
    <location>
        <position position="107"/>
    </location>
    <ligand>
        <name>Mg(2+)</name>
        <dbReference type="ChEBI" id="CHEBI:18420"/>
        <label>1</label>
    </ligand>
</feature>
<feature type="domain" description="Nudix hydrolase" evidence="5">
    <location>
        <begin position="39"/>
        <end position="185"/>
    </location>
</feature>
<reference evidence="7" key="1">
    <citation type="submission" date="2007-07" db="EMBL/GenBank/DDBJ databases">
        <title>Complete genome sequence of Campylobacter hominis ATCC BAA-381, a commensal isolated from the human gastrointestinal tract.</title>
        <authorList>
            <person name="Fouts D.E."/>
            <person name="Mongodin E.F."/>
            <person name="Puiu D."/>
            <person name="Sebastian Y."/>
            <person name="Miller W.G."/>
            <person name="Mandrell R.E."/>
            <person name="Nelson K.E."/>
        </authorList>
    </citation>
    <scope>NUCLEOTIDE SEQUENCE [LARGE SCALE GENOMIC DNA]</scope>
    <source>
        <strain evidence="7">ATCC BAA-381 / DSM 21671 / CCUG 45161 / LMG 19568 / NCTC 13146 / CH001A</strain>
    </source>
</reference>
<dbReference type="Pfam" id="PF00293">
    <property type="entry name" value="NUDIX"/>
    <property type="match status" value="1"/>
</dbReference>
<dbReference type="CDD" id="cd18887">
    <property type="entry name" value="NUDIX_UGPPase_Nudt14"/>
    <property type="match status" value="1"/>
</dbReference>
<comment type="cofactor">
    <cofactor evidence="1 3">
        <name>Mg(2+)</name>
        <dbReference type="ChEBI" id="CHEBI:18420"/>
    </cofactor>
</comment>
<sequence length="196" mass="22737">MGSSLKNFEILHLRNEKFVKPFTLRFEIDGQARFWDCVKVYDSVSILIFNEESKNFVLVRQFRPSVWYYENTHENSDKSGYTYELCAGIMDKNLSAKQTAIEEIFEETGYKVNDLEFITTCYSALGFGANRQDFFYAVVKNSDKIAQGGGVDGEKIEIINLPLNKAENFAFDDNFIKAPGLVMCFLWFFKKHKNFK</sequence>
<dbReference type="eggNOG" id="COG0494">
    <property type="taxonomic scope" value="Bacteria"/>
</dbReference>
<evidence type="ECO:0000313" key="7">
    <source>
        <dbReference type="Proteomes" id="UP000002407"/>
    </source>
</evidence>
<feature type="binding site" evidence="3">
    <location>
        <position position="103"/>
    </location>
    <ligand>
        <name>Mg(2+)</name>
        <dbReference type="ChEBI" id="CHEBI:18420"/>
        <label>1</label>
    </ligand>
</feature>
<accession>A7I3Q7</accession>
<dbReference type="PANTHER" id="PTHR11839">
    <property type="entry name" value="UDP/ADP-SUGAR PYROPHOSPHATASE"/>
    <property type="match status" value="1"/>
</dbReference>
<keyword evidence="2 6" id="KW-0378">Hydrolase</keyword>
<dbReference type="RefSeq" id="WP_012109453.1">
    <property type="nucleotide sequence ID" value="NC_009714.1"/>
</dbReference>
<feature type="binding site" evidence="3">
    <location>
        <position position="154"/>
    </location>
    <ligand>
        <name>Mg(2+)</name>
        <dbReference type="ChEBI" id="CHEBI:18420"/>
        <label>1</label>
    </ligand>
</feature>
<evidence type="ECO:0000256" key="3">
    <source>
        <dbReference type="PIRSR" id="PIRSR604385-2"/>
    </source>
</evidence>
<dbReference type="OrthoDB" id="5360793at2"/>
<dbReference type="KEGG" id="cha:CHAB381_1625"/>
<evidence type="ECO:0000256" key="1">
    <source>
        <dbReference type="ARBA" id="ARBA00001946"/>
    </source>
</evidence>
<dbReference type="GO" id="GO:0008768">
    <property type="term" value="F:UDP-sugar diphosphatase activity"/>
    <property type="evidence" value="ECO:0007669"/>
    <property type="project" value="UniProtKB-EC"/>
</dbReference>
<dbReference type="Gene3D" id="3.90.79.10">
    <property type="entry name" value="Nucleoside Triphosphate Pyrophosphohydrolase"/>
    <property type="match status" value="1"/>
</dbReference>
<dbReference type="InterPro" id="IPR004385">
    <property type="entry name" value="NDP_pyrophosphatase"/>
</dbReference>
<keyword evidence="7" id="KW-1185">Reference proteome</keyword>
<organism evidence="6 7">
    <name type="scientific">Campylobacter hominis (strain ATCC BAA-381 / DSM 21671 / CCUG 45161 / LMG 19568 / NCTC 13146 / CH001A)</name>
    <dbReference type="NCBI Taxonomy" id="360107"/>
    <lineage>
        <taxon>Bacteria</taxon>
        <taxon>Pseudomonadati</taxon>
        <taxon>Campylobacterota</taxon>
        <taxon>Epsilonproteobacteria</taxon>
        <taxon>Campylobacterales</taxon>
        <taxon>Campylobacteraceae</taxon>
        <taxon>Campylobacter</taxon>
    </lineage>
</organism>
<evidence type="ECO:0000313" key="6">
    <source>
        <dbReference type="EMBL" id="ABS52320.1"/>
    </source>
</evidence>
<dbReference type="STRING" id="360107.CHAB381_1625"/>
<gene>
    <name evidence="6" type="ordered locus">CHAB381_1625</name>
</gene>
<dbReference type="HOGENOM" id="CLU_062658_1_0_7"/>
<dbReference type="EC" id="3.6.1.45" evidence="6"/>
<dbReference type="PANTHER" id="PTHR11839:SF15">
    <property type="entry name" value="URIDINE DIPHOSPHATE GLUCOSE PYROPHOSPHATASE NUDT14"/>
    <property type="match status" value="1"/>
</dbReference>
<protein>
    <submittedName>
        <fullName evidence="6">Uridine diphosphate glucose pyrophosphatase</fullName>
        <ecNumber evidence="6">3.6.1.45</ecNumber>
    </submittedName>
</protein>
<dbReference type="GO" id="GO:0019693">
    <property type="term" value="P:ribose phosphate metabolic process"/>
    <property type="evidence" value="ECO:0007669"/>
    <property type="project" value="TreeGrafter"/>
</dbReference>